<evidence type="ECO:0000313" key="8">
    <source>
        <dbReference type="RefSeq" id="XP_034233861.1"/>
    </source>
</evidence>
<keyword evidence="3" id="KW-0863">Zinc-finger</keyword>
<dbReference type="InterPro" id="IPR037321">
    <property type="entry name" value="KIN17-like"/>
</dbReference>
<keyword evidence="4" id="KW-0862">Zinc</keyword>
<dbReference type="Gene3D" id="1.10.10.2030">
    <property type="entry name" value="DNA/RNA-binding protein Kin17, conserved domain"/>
    <property type="match status" value="1"/>
</dbReference>
<reference evidence="8" key="1">
    <citation type="submission" date="2025-08" db="UniProtKB">
        <authorList>
            <consortium name="RefSeq"/>
        </authorList>
    </citation>
    <scope>IDENTIFICATION</scope>
    <source>
        <tissue evidence="8">Total insect</tissue>
    </source>
</reference>
<evidence type="ECO:0000313" key="7">
    <source>
        <dbReference type="Proteomes" id="UP000515158"/>
    </source>
</evidence>
<feature type="region of interest" description="Disordered" evidence="5">
    <location>
        <begin position="212"/>
        <end position="256"/>
    </location>
</feature>
<dbReference type="GO" id="GO:0006974">
    <property type="term" value="P:DNA damage response"/>
    <property type="evidence" value="ECO:0007669"/>
    <property type="project" value="TreeGrafter"/>
</dbReference>
<dbReference type="Gene3D" id="2.30.30.30">
    <property type="match status" value="1"/>
</dbReference>
<dbReference type="GO" id="GO:0006260">
    <property type="term" value="P:DNA replication"/>
    <property type="evidence" value="ECO:0007669"/>
    <property type="project" value="TreeGrafter"/>
</dbReference>
<feature type="domain" description="C2H2-type" evidence="6">
    <location>
        <begin position="28"/>
        <end position="50"/>
    </location>
</feature>
<dbReference type="InParanoid" id="A0A6P8YC35"/>
<evidence type="ECO:0000259" key="6">
    <source>
        <dbReference type="PROSITE" id="PS00028"/>
    </source>
</evidence>
<dbReference type="InterPro" id="IPR041330">
    <property type="entry name" value="KN17_SH3"/>
</dbReference>
<dbReference type="SUPFAM" id="SSF57667">
    <property type="entry name" value="beta-beta-alpha zinc fingers"/>
    <property type="match status" value="1"/>
</dbReference>
<evidence type="ECO:0000256" key="4">
    <source>
        <dbReference type="ARBA" id="ARBA00022833"/>
    </source>
</evidence>
<dbReference type="Pfam" id="PF18131">
    <property type="entry name" value="KN17_SH3"/>
    <property type="match status" value="1"/>
</dbReference>
<dbReference type="InterPro" id="IPR041995">
    <property type="entry name" value="KOW_KIN17"/>
</dbReference>
<dbReference type="Pfam" id="PF25092">
    <property type="entry name" value="SH3_KIN17_C"/>
    <property type="match status" value="1"/>
</dbReference>
<keyword evidence="7" id="KW-1185">Reference proteome</keyword>
<comment type="similarity">
    <text evidence="1">Belongs to the KIN17 family.</text>
</comment>
<dbReference type="PANTHER" id="PTHR12805">
    <property type="entry name" value="KIN17 KIN, ANTIGENIC DETERMINANT OF RECA PROTEIN HOMOLOG"/>
    <property type="match status" value="1"/>
</dbReference>
<keyword evidence="2" id="KW-0479">Metal-binding</keyword>
<evidence type="ECO:0000256" key="2">
    <source>
        <dbReference type="ARBA" id="ARBA00022723"/>
    </source>
</evidence>
<organism evidence="8">
    <name type="scientific">Thrips palmi</name>
    <name type="common">Melon thrips</name>
    <dbReference type="NCBI Taxonomy" id="161013"/>
    <lineage>
        <taxon>Eukaryota</taxon>
        <taxon>Metazoa</taxon>
        <taxon>Ecdysozoa</taxon>
        <taxon>Arthropoda</taxon>
        <taxon>Hexapoda</taxon>
        <taxon>Insecta</taxon>
        <taxon>Pterygota</taxon>
        <taxon>Neoptera</taxon>
        <taxon>Paraneoptera</taxon>
        <taxon>Thysanoptera</taxon>
        <taxon>Terebrantia</taxon>
        <taxon>Thripoidea</taxon>
        <taxon>Thripidae</taxon>
        <taxon>Thrips</taxon>
    </lineage>
</organism>
<evidence type="ECO:0000256" key="1">
    <source>
        <dbReference type="ARBA" id="ARBA00008517"/>
    </source>
</evidence>
<dbReference type="InterPro" id="IPR038254">
    <property type="entry name" value="KIN17_WH-like_sf"/>
</dbReference>
<dbReference type="InterPro" id="IPR013087">
    <property type="entry name" value="Znf_C2H2_type"/>
</dbReference>
<dbReference type="InterPro" id="IPR036236">
    <property type="entry name" value="Znf_C2H2_sf"/>
</dbReference>
<gene>
    <name evidence="8" type="primary">LOC117640936</name>
</gene>
<dbReference type="CTD" id="40242"/>
<dbReference type="GO" id="GO:0008270">
    <property type="term" value="F:zinc ion binding"/>
    <property type="evidence" value="ECO:0007669"/>
    <property type="project" value="UniProtKB-KW"/>
</dbReference>
<dbReference type="Proteomes" id="UP000515158">
    <property type="component" value="Unplaced"/>
</dbReference>
<dbReference type="GO" id="GO:0005634">
    <property type="term" value="C:nucleus"/>
    <property type="evidence" value="ECO:0007669"/>
    <property type="project" value="TreeGrafter"/>
</dbReference>
<dbReference type="Gene3D" id="2.30.30.140">
    <property type="match status" value="1"/>
</dbReference>
<dbReference type="PANTHER" id="PTHR12805:SF0">
    <property type="entry name" value="DNA_RNA-BINDING PROTEIN KIN17"/>
    <property type="match status" value="1"/>
</dbReference>
<dbReference type="OrthoDB" id="10266249at2759"/>
<dbReference type="InterPro" id="IPR014722">
    <property type="entry name" value="Rib_uL2_dom2"/>
</dbReference>
<dbReference type="KEGG" id="tpal:117640936"/>
<dbReference type="Pfam" id="PF25095">
    <property type="entry name" value="C2H2-zf_KIN17"/>
    <property type="match status" value="1"/>
</dbReference>
<dbReference type="PROSITE" id="PS00028">
    <property type="entry name" value="ZINC_FINGER_C2H2_1"/>
    <property type="match status" value="1"/>
</dbReference>
<dbReference type="CDD" id="cd13155">
    <property type="entry name" value="KOW_KIN17"/>
    <property type="match status" value="1"/>
</dbReference>
<protein>
    <submittedName>
        <fullName evidence="8">DNA/RNA-binding protein KIN17</fullName>
    </submittedName>
</protein>
<proteinExistence type="inferred from homology"/>
<dbReference type="GO" id="GO:0003690">
    <property type="term" value="F:double-stranded DNA binding"/>
    <property type="evidence" value="ECO:0007669"/>
    <property type="project" value="TreeGrafter"/>
</dbReference>
<dbReference type="GeneID" id="117640936"/>
<dbReference type="AlphaFoldDB" id="A0A6P8YC35"/>
<accession>A0A6P8YC35</accession>
<dbReference type="FunFam" id="1.10.10.2030:FF:000001">
    <property type="entry name" value="DNA/RNA-binding protein KIN17, putative"/>
    <property type="match status" value="1"/>
</dbReference>
<dbReference type="FunFam" id="2.30.30.30:FF:000021">
    <property type="entry name" value="DNA/RNA-binding protein KIN17, putative"/>
    <property type="match status" value="1"/>
</dbReference>
<dbReference type="InterPro" id="IPR056767">
    <property type="entry name" value="C2H2-Znf_KIN17"/>
</dbReference>
<dbReference type="InterPro" id="IPR019447">
    <property type="entry name" value="DNA/RNA-bd_Kin17_WH-like_dom"/>
</dbReference>
<evidence type="ECO:0000256" key="5">
    <source>
        <dbReference type="SAM" id="MobiDB-lite"/>
    </source>
</evidence>
<dbReference type="Pfam" id="PF10357">
    <property type="entry name" value="WH_KIN17"/>
    <property type="match status" value="1"/>
</dbReference>
<dbReference type="FunCoup" id="A0A6P8YC35">
    <property type="interactions" value="2614"/>
</dbReference>
<sequence>MGKHEVGTPKYIANKIKAKGLQKLRWYCQMCEKQCRDENGFKCHMTSESHQRQLLLFADNASKYLNTFSKEFCDGYLELLSRQFGTKRVPANRVYQDYIAHREHVHMNATEWETLTDFVKYLGREGKCVVDETEKGWFVTYIDRDPATIAFQEAMAKKEKMDRDDQDRMMQFLEKQIERGKGAGPSHEHVATELVRANESEQIKLNIALKKKEEDEKRKPITPGEFRVPTKKAPSSSGSTYGGEKKGEKRKASALDELIKEEENRKETARRKPNWLTENIVVKVVTKSLGEKYYKQKGVIVAVQDKFSAIVRLFDSNTKLKLDQTHLETVVPAKGRQVLIVNGAYRGNIATLETIDTDNFCASVKISSGPLSGRVISNVEYEDFSKLHTE</sequence>
<name>A0A6P8YC35_THRPL</name>
<dbReference type="SMART" id="SM01253">
    <property type="entry name" value="Kin17_mid"/>
    <property type="match status" value="1"/>
</dbReference>
<evidence type="ECO:0000256" key="3">
    <source>
        <dbReference type="ARBA" id="ARBA00022771"/>
    </source>
</evidence>
<dbReference type="RefSeq" id="XP_034233861.1">
    <property type="nucleotide sequence ID" value="XM_034377970.1"/>
</dbReference>
<feature type="compositionally biased region" description="Basic and acidic residues" evidence="5">
    <location>
        <begin position="243"/>
        <end position="256"/>
    </location>
</feature>